<keyword evidence="5" id="KW-1185">Reference proteome</keyword>
<gene>
    <name evidence="4" type="ORF">MAR_000491</name>
</gene>
<dbReference type="PROSITE" id="PS00018">
    <property type="entry name" value="EF_HAND_1"/>
    <property type="match status" value="1"/>
</dbReference>
<dbReference type="Pfam" id="PF13499">
    <property type="entry name" value="EF-hand_7"/>
    <property type="match status" value="1"/>
</dbReference>
<evidence type="ECO:0000313" key="5">
    <source>
        <dbReference type="Proteomes" id="UP001164746"/>
    </source>
</evidence>
<dbReference type="SUPFAM" id="SSF47473">
    <property type="entry name" value="EF-hand"/>
    <property type="match status" value="1"/>
</dbReference>
<sequence length="137" mass="15629">METSFPTEHYEVFLRYDRGGRGRMLVTDVPEAFLALGHNPTEKELVALIDSIPREDGRDYFDFPEFLTLLACHLQALEPEDRLRTAFRVFDKDGNGRVNAAELRTTMTILGERLSEADVEFMVRTADMGGDGHINYE</sequence>
<feature type="non-terminal residue" evidence="4">
    <location>
        <position position="137"/>
    </location>
</feature>
<feature type="domain" description="EF-hand" evidence="3">
    <location>
        <begin position="114"/>
        <end position="137"/>
    </location>
</feature>
<reference evidence="4" key="1">
    <citation type="submission" date="2022-11" db="EMBL/GenBank/DDBJ databases">
        <title>Centuries of genome instability and evolution in soft-shell clam transmissible cancer (bioRxiv).</title>
        <authorList>
            <person name="Hart S.F.M."/>
            <person name="Yonemitsu M.A."/>
            <person name="Giersch R.M."/>
            <person name="Beal B.F."/>
            <person name="Arriagada G."/>
            <person name="Davis B.W."/>
            <person name="Ostrander E.A."/>
            <person name="Goff S.P."/>
            <person name="Metzger M.J."/>
        </authorList>
    </citation>
    <scope>NUCLEOTIDE SEQUENCE</scope>
    <source>
        <strain evidence="4">MELC-2E11</strain>
        <tissue evidence="4">Siphon/mantle</tissue>
    </source>
</reference>
<dbReference type="InterPro" id="IPR011992">
    <property type="entry name" value="EF-hand-dom_pair"/>
</dbReference>
<evidence type="ECO:0000313" key="4">
    <source>
        <dbReference type="EMBL" id="WAR18653.1"/>
    </source>
</evidence>
<dbReference type="PANTHER" id="PTHR23048">
    <property type="entry name" value="MYOSIN LIGHT CHAIN 1, 3"/>
    <property type="match status" value="1"/>
</dbReference>
<dbReference type="InterPro" id="IPR050230">
    <property type="entry name" value="CALM/Myosin/TropC-like"/>
</dbReference>
<keyword evidence="2" id="KW-0106">Calcium</keyword>
<dbReference type="PANTHER" id="PTHR23048:SF0">
    <property type="entry name" value="CALMODULIN LIKE 3"/>
    <property type="match status" value="1"/>
</dbReference>
<keyword evidence="1" id="KW-0677">Repeat</keyword>
<dbReference type="EMBL" id="CP111022">
    <property type="protein sequence ID" value="WAR18653.1"/>
    <property type="molecule type" value="Genomic_DNA"/>
</dbReference>
<evidence type="ECO:0000256" key="2">
    <source>
        <dbReference type="ARBA" id="ARBA00022837"/>
    </source>
</evidence>
<dbReference type="SMART" id="SM00054">
    <property type="entry name" value="EFh"/>
    <property type="match status" value="1"/>
</dbReference>
<dbReference type="Proteomes" id="UP001164746">
    <property type="component" value="Chromosome 11"/>
</dbReference>
<accession>A0ABY7FD62</accession>
<evidence type="ECO:0000256" key="1">
    <source>
        <dbReference type="ARBA" id="ARBA00022737"/>
    </source>
</evidence>
<dbReference type="InterPro" id="IPR002048">
    <property type="entry name" value="EF_hand_dom"/>
</dbReference>
<dbReference type="InterPro" id="IPR018247">
    <property type="entry name" value="EF_Hand_1_Ca_BS"/>
</dbReference>
<evidence type="ECO:0000259" key="3">
    <source>
        <dbReference type="PROSITE" id="PS50222"/>
    </source>
</evidence>
<organism evidence="4 5">
    <name type="scientific">Mya arenaria</name>
    <name type="common">Soft-shell clam</name>
    <dbReference type="NCBI Taxonomy" id="6604"/>
    <lineage>
        <taxon>Eukaryota</taxon>
        <taxon>Metazoa</taxon>
        <taxon>Spiralia</taxon>
        <taxon>Lophotrochozoa</taxon>
        <taxon>Mollusca</taxon>
        <taxon>Bivalvia</taxon>
        <taxon>Autobranchia</taxon>
        <taxon>Heteroconchia</taxon>
        <taxon>Euheterodonta</taxon>
        <taxon>Imparidentia</taxon>
        <taxon>Neoheterodontei</taxon>
        <taxon>Myida</taxon>
        <taxon>Myoidea</taxon>
        <taxon>Myidae</taxon>
        <taxon>Mya</taxon>
    </lineage>
</organism>
<dbReference type="PROSITE" id="PS50222">
    <property type="entry name" value="EF_HAND_2"/>
    <property type="match status" value="2"/>
</dbReference>
<protein>
    <submittedName>
        <fullName evidence="4">CALM-like protein</fullName>
    </submittedName>
</protein>
<dbReference type="Gene3D" id="1.10.238.10">
    <property type="entry name" value="EF-hand"/>
    <property type="match status" value="1"/>
</dbReference>
<proteinExistence type="predicted"/>
<dbReference type="CDD" id="cd00051">
    <property type="entry name" value="EFh"/>
    <property type="match status" value="1"/>
</dbReference>
<name>A0ABY7FD62_MYAAR</name>
<feature type="domain" description="EF-hand" evidence="3">
    <location>
        <begin position="78"/>
        <end position="113"/>
    </location>
</feature>